<organism evidence="9 10">
    <name type="scientific">Paenibacillus gallinarum</name>
    <dbReference type="NCBI Taxonomy" id="2762232"/>
    <lineage>
        <taxon>Bacteria</taxon>
        <taxon>Bacillati</taxon>
        <taxon>Bacillota</taxon>
        <taxon>Bacilli</taxon>
        <taxon>Bacillales</taxon>
        <taxon>Paenibacillaceae</taxon>
        <taxon>Paenibacillus</taxon>
    </lineage>
</organism>
<dbReference type="Proteomes" id="UP000608071">
    <property type="component" value="Unassembled WGS sequence"/>
</dbReference>
<name>A0ABR8T5C5_9BACL</name>
<dbReference type="PANTHER" id="PTHR32309">
    <property type="entry name" value="TYROSINE-PROTEIN KINASE"/>
    <property type="match status" value="1"/>
</dbReference>
<dbReference type="EMBL" id="JACSQL010000016">
    <property type="protein sequence ID" value="MBD7970804.1"/>
    <property type="molecule type" value="Genomic_DNA"/>
</dbReference>
<accession>A0ABR8T5C5</accession>
<comment type="caution">
    <text evidence="9">The sequence shown here is derived from an EMBL/GenBank/DDBJ whole genome shotgun (WGS) entry which is preliminary data.</text>
</comment>
<keyword evidence="6 7" id="KW-0472">Membrane</keyword>
<feature type="transmembrane region" description="Helical" evidence="7">
    <location>
        <begin position="172"/>
        <end position="193"/>
    </location>
</feature>
<proteinExistence type="inferred from homology"/>
<keyword evidence="5 7" id="KW-1133">Transmembrane helix</keyword>
<comment type="similarity">
    <text evidence="2">Belongs to the CpsC/CapA family.</text>
</comment>
<evidence type="ECO:0000256" key="7">
    <source>
        <dbReference type="SAM" id="Phobius"/>
    </source>
</evidence>
<evidence type="ECO:0000256" key="1">
    <source>
        <dbReference type="ARBA" id="ARBA00004651"/>
    </source>
</evidence>
<keyword evidence="3" id="KW-1003">Cell membrane</keyword>
<reference evidence="9 10" key="1">
    <citation type="submission" date="2020-08" db="EMBL/GenBank/DDBJ databases">
        <title>A Genomic Blueprint of the Chicken Gut Microbiome.</title>
        <authorList>
            <person name="Gilroy R."/>
            <person name="Ravi A."/>
            <person name="Getino M."/>
            <person name="Pursley I."/>
            <person name="Horton D.L."/>
            <person name="Alikhan N.-F."/>
            <person name="Baker D."/>
            <person name="Gharbi K."/>
            <person name="Hall N."/>
            <person name="Watson M."/>
            <person name="Adriaenssens E.M."/>
            <person name="Foster-Nyarko E."/>
            <person name="Jarju S."/>
            <person name="Secka A."/>
            <person name="Antonio M."/>
            <person name="Oren A."/>
            <person name="Chaudhuri R."/>
            <person name="La Ragione R.M."/>
            <person name="Hildebrand F."/>
            <person name="Pallen M.J."/>
        </authorList>
    </citation>
    <scope>NUCLEOTIDE SEQUENCE [LARGE SCALE GENOMIC DNA]</scope>
    <source>
        <strain evidence="9 10">Sa2BVA9</strain>
    </source>
</reference>
<dbReference type="Pfam" id="PF02706">
    <property type="entry name" value="Wzz"/>
    <property type="match status" value="1"/>
</dbReference>
<feature type="domain" description="Polysaccharide chain length determinant N-terminal" evidence="8">
    <location>
        <begin position="1"/>
        <end position="90"/>
    </location>
</feature>
<evidence type="ECO:0000256" key="4">
    <source>
        <dbReference type="ARBA" id="ARBA00022692"/>
    </source>
</evidence>
<feature type="transmembrane region" description="Helical" evidence="7">
    <location>
        <begin position="14"/>
        <end position="35"/>
    </location>
</feature>
<protein>
    <submittedName>
        <fullName evidence="9">Lipopolysaccharide biosynthesis protein</fullName>
    </submittedName>
</protein>
<dbReference type="RefSeq" id="WP_191804248.1">
    <property type="nucleotide sequence ID" value="NZ_JACSQL010000016.1"/>
</dbReference>
<evidence type="ECO:0000259" key="8">
    <source>
        <dbReference type="Pfam" id="PF02706"/>
    </source>
</evidence>
<dbReference type="PANTHER" id="PTHR32309:SF13">
    <property type="entry name" value="FERRIC ENTEROBACTIN TRANSPORT PROTEIN FEPE"/>
    <property type="match status" value="1"/>
</dbReference>
<evidence type="ECO:0000256" key="5">
    <source>
        <dbReference type="ARBA" id="ARBA00022989"/>
    </source>
</evidence>
<keyword evidence="10" id="KW-1185">Reference proteome</keyword>
<evidence type="ECO:0000256" key="3">
    <source>
        <dbReference type="ARBA" id="ARBA00022475"/>
    </source>
</evidence>
<evidence type="ECO:0000313" key="10">
    <source>
        <dbReference type="Proteomes" id="UP000608071"/>
    </source>
</evidence>
<sequence>MDLKQYFEVIKKRWWLITAIVMIAVVATGIKSFYFTNPIYAANAKLIVNQSSGDITSTLNTNTVQTSIILINSYKEIINSSAIMNKVVEKYPDLNKSSAELLSGISVTSSNNSQVMNLVYQDTSYAKAAAIVNAVSTVFKEQIPLIMKIDNITILSMADTTVTPGPINLNPIMNILISMVVSLMLAVGLVFLLDYFDDTLKTEADITEIFEVPVLASVANITQEDLKTITRPKSLEVGDGKYATLNQ</sequence>
<gene>
    <name evidence="9" type="ORF">H9647_22325</name>
</gene>
<keyword evidence="4 7" id="KW-0812">Transmembrane</keyword>
<evidence type="ECO:0000256" key="2">
    <source>
        <dbReference type="ARBA" id="ARBA00006683"/>
    </source>
</evidence>
<dbReference type="InterPro" id="IPR050445">
    <property type="entry name" value="Bact_polysacc_biosynth/exp"/>
</dbReference>
<comment type="subcellular location">
    <subcellularLocation>
        <location evidence="1">Cell membrane</location>
        <topology evidence="1">Multi-pass membrane protein</topology>
    </subcellularLocation>
</comment>
<evidence type="ECO:0000256" key="6">
    <source>
        <dbReference type="ARBA" id="ARBA00023136"/>
    </source>
</evidence>
<dbReference type="InterPro" id="IPR003856">
    <property type="entry name" value="LPS_length_determ_N"/>
</dbReference>
<evidence type="ECO:0000313" key="9">
    <source>
        <dbReference type="EMBL" id="MBD7970804.1"/>
    </source>
</evidence>